<dbReference type="AlphaFoldDB" id="A0A0I9ZSY7"/>
<sequence length="65" mass="7270">MSPTISAPLSHDECTMGTQLRQELRDCAIKLRKLAYNLPHGVGEFELLRLSEHMAATADQPVLQH</sequence>
<comment type="caution">
    <text evidence="1">The sequence shown here is derived from an EMBL/GenBank/DDBJ whole genome shotgun (WGS) entry which is preliminary data.</text>
</comment>
<proteinExistence type="predicted"/>
<organism evidence="1 2">
    <name type="scientific">Mycobacterium haemophilum</name>
    <dbReference type="NCBI Taxonomy" id="29311"/>
    <lineage>
        <taxon>Bacteria</taxon>
        <taxon>Bacillati</taxon>
        <taxon>Actinomycetota</taxon>
        <taxon>Actinomycetes</taxon>
        <taxon>Mycobacteriales</taxon>
        <taxon>Mycobacteriaceae</taxon>
        <taxon>Mycobacterium</taxon>
    </lineage>
</organism>
<dbReference type="EMBL" id="LDPR01000001">
    <property type="protein sequence ID" value="KLO38920.1"/>
    <property type="molecule type" value="Genomic_DNA"/>
</dbReference>
<name>A0A0I9ZSY7_9MYCO</name>
<gene>
    <name evidence="1" type="ORF">ABH38_00600</name>
</gene>
<dbReference type="PATRIC" id="fig|29311.18.peg.129"/>
<reference evidence="1 2" key="1">
    <citation type="submission" date="2015-05" db="EMBL/GenBank/DDBJ databases">
        <title>Genome sequence of Mycobacterium haemophilum.</title>
        <authorList>
            <person name="Greninger A.L."/>
            <person name="Cunningham G."/>
            <person name="Miller S."/>
        </authorList>
    </citation>
    <scope>NUCLEOTIDE SEQUENCE [LARGE SCALE GENOMIC DNA]</scope>
    <source>
        <strain evidence="2">UC1</strain>
    </source>
</reference>
<protein>
    <submittedName>
        <fullName evidence="1">Uncharacterized protein</fullName>
    </submittedName>
</protein>
<accession>A0A0I9ZSY7</accession>
<keyword evidence="2" id="KW-1185">Reference proteome</keyword>
<evidence type="ECO:0000313" key="2">
    <source>
        <dbReference type="Proteomes" id="UP000036334"/>
    </source>
</evidence>
<dbReference type="Proteomes" id="UP000036334">
    <property type="component" value="Unassembled WGS sequence"/>
</dbReference>
<evidence type="ECO:0000313" key="1">
    <source>
        <dbReference type="EMBL" id="KLO38920.1"/>
    </source>
</evidence>